<dbReference type="InterPro" id="IPR006439">
    <property type="entry name" value="HAD-SF_hydro_IA"/>
</dbReference>
<dbReference type="PANTHER" id="PTHR47829">
    <property type="entry name" value="HYDROLASE, PUTATIVE (AFU_ORTHOLOGUE AFUA_1G12880)-RELATED"/>
    <property type="match status" value="1"/>
</dbReference>
<organism evidence="2">
    <name type="scientific">freshwater metagenome</name>
    <dbReference type="NCBI Taxonomy" id="449393"/>
    <lineage>
        <taxon>unclassified sequences</taxon>
        <taxon>metagenomes</taxon>
        <taxon>ecological metagenomes</taxon>
    </lineage>
</organism>
<evidence type="ECO:0000313" key="1">
    <source>
        <dbReference type="EMBL" id="CAB4928571.1"/>
    </source>
</evidence>
<accession>A0A6J7NKI0</accession>
<dbReference type="PRINTS" id="PR00413">
    <property type="entry name" value="HADHALOGNASE"/>
</dbReference>
<dbReference type="InterPro" id="IPR023214">
    <property type="entry name" value="HAD_sf"/>
</dbReference>
<dbReference type="InterPro" id="IPR052898">
    <property type="entry name" value="ACAD10-like"/>
</dbReference>
<dbReference type="Pfam" id="PF00702">
    <property type="entry name" value="Hydrolase"/>
    <property type="match status" value="1"/>
</dbReference>
<name>A0A6J7NKI0_9ZZZZ</name>
<dbReference type="SUPFAM" id="SSF56784">
    <property type="entry name" value="HAD-like"/>
    <property type="match status" value="1"/>
</dbReference>
<dbReference type="EMBL" id="CAFBNF010000005">
    <property type="protein sequence ID" value="CAB4928571.1"/>
    <property type="molecule type" value="Genomic_DNA"/>
</dbReference>
<evidence type="ECO:0000313" key="2">
    <source>
        <dbReference type="EMBL" id="CAB4993731.1"/>
    </source>
</evidence>
<reference evidence="2" key="1">
    <citation type="submission" date="2020-05" db="EMBL/GenBank/DDBJ databases">
        <authorList>
            <person name="Chiriac C."/>
            <person name="Salcher M."/>
            <person name="Ghai R."/>
            <person name="Kavagutti S V."/>
        </authorList>
    </citation>
    <scope>NUCLEOTIDE SEQUENCE</scope>
</reference>
<dbReference type="PANTHER" id="PTHR47829:SF1">
    <property type="entry name" value="HAD FAMILY PHOSPHATASE"/>
    <property type="match status" value="1"/>
</dbReference>
<dbReference type="NCBIfam" id="TIGR01509">
    <property type="entry name" value="HAD-SF-IA-v3"/>
    <property type="match status" value="1"/>
</dbReference>
<gene>
    <name evidence="1" type="ORF">UFOPK3773_00101</name>
    <name evidence="2" type="ORF">UFOPK3992_00213</name>
</gene>
<proteinExistence type="predicted"/>
<protein>
    <submittedName>
        <fullName evidence="2">Unannotated protein</fullName>
    </submittedName>
</protein>
<dbReference type="AlphaFoldDB" id="A0A6J7NKI0"/>
<sequence>MQDGTLKERAYWAARVQEFADLTGEPAEMPRLMMHLYDGSVEEVTRAAARALMVDVRAAGIPLGLLTNDLHAFHDKSWIDTMAPVLDLFDVVVDGSLTGFLKPDPRAFEMALEQLGVPAEGTVFIDDLRSNLEGAAAVGLTPVFLDVTNPGPAFDEVRALLGV</sequence>
<dbReference type="Gene3D" id="3.40.50.1000">
    <property type="entry name" value="HAD superfamily/HAD-like"/>
    <property type="match status" value="1"/>
</dbReference>
<dbReference type="InterPro" id="IPR036412">
    <property type="entry name" value="HAD-like_sf"/>
</dbReference>
<dbReference type="EMBL" id="CAFBOZ010000018">
    <property type="protein sequence ID" value="CAB4993731.1"/>
    <property type="molecule type" value="Genomic_DNA"/>
</dbReference>